<protein>
    <submittedName>
        <fullName evidence="1">2-dehydro-3-deoxygalactonokinase</fullName>
    </submittedName>
</protein>
<dbReference type="RefSeq" id="WP_379877117.1">
    <property type="nucleotide sequence ID" value="NZ_JBHUIP010000012.1"/>
</dbReference>
<reference evidence="2" key="1">
    <citation type="journal article" date="2019" name="Int. J. Syst. Evol. Microbiol.">
        <title>The Global Catalogue of Microorganisms (GCM) 10K type strain sequencing project: providing services to taxonomists for standard genome sequencing and annotation.</title>
        <authorList>
            <consortium name="The Broad Institute Genomics Platform"/>
            <consortium name="The Broad Institute Genome Sequencing Center for Infectious Disease"/>
            <person name="Wu L."/>
            <person name="Ma J."/>
        </authorList>
    </citation>
    <scope>NUCLEOTIDE SEQUENCE [LARGE SCALE GENOMIC DNA]</scope>
    <source>
        <strain evidence="2">CGMCC 1.19062</strain>
    </source>
</reference>
<gene>
    <name evidence="1" type="ORF">ACFSM5_14340</name>
</gene>
<dbReference type="InterPro" id="IPR042258">
    <property type="entry name" value="DGOK_N"/>
</dbReference>
<dbReference type="EMBL" id="JBHUIP010000012">
    <property type="protein sequence ID" value="MFD2264077.1"/>
    <property type="molecule type" value="Genomic_DNA"/>
</dbReference>
<dbReference type="CDD" id="cd24012">
    <property type="entry name" value="ASKHA_NBD_KDGal-kinase"/>
    <property type="match status" value="1"/>
</dbReference>
<organism evidence="1 2">
    <name type="scientific">Lacibacterium aquatile</name>
    <dbReference type="NCBI Taxonomy" id="1168082"/>
    <lineage>
        <taxon>Bacteria</taxon>
        <taxon>Pseudomonadati</taxon>
        <taxon>Pseudomonadota</taxon>
        <taxon>Alphaproteobacteria</taxon>
        <taxon>Rhodospirillales</taxon>
        <taxon>Rhodospirillaceae</taxon>
    </lineage>
</organism>
<proteinExistence type="predicted"/>
<name>A0ABW5DSM1_9PROT</name>
<dbReference type="Gene3D" id="3.30.420.300">
    <property type="entry name" value="2-keto-3-deoxy-galactonokinase, substrate binding domain"/>
    <property type="match status" value="1"/>
</dbReference>
<sequence length="285" mass="29737">MRLIGIDWGTSSFRAFRFAEDGSLLATHSAARGILTVEGGKFAEALQGEIGSWLDGSPLLLSGMIGSRQGWIEAPYCPAPAGADEIAAACIDLPGFSGHIVPGVSTVRPDVMRGEETQILGTGIQDGLICTPGTHSKWVRVVGGRIVDFATHMTGELYAVLRQHSILGRLMEGDGEDEGAFLAGVATAKADPALGRTLFTARSYGLFEKVPASGLASYLSGLLIGTEIASEPGDGPVYLIATPALTKRYQAGLSVFGRTAQSIDGADAAAKGLWAIGQRLYGREG</sequence>
<evidence type="ECO:0000313" key="2">
    <source>
        <dbReference type="Proteomes" id="UP001597295"/>
    </source>
</evidence>
<dbReference type="Pfam" id="PF05035">
    <property type="entry name" value="DGOK"/>
    <property type="match status" value="1"/>
</dbReference>
<dbReference type="Proteomes" id="UP001597295">
    <property type="component" value="Unassembled WGS sequence"/>
</dbReference>
<comment type="caution">
    <text evidence="1">The sequence shown here is derived from an EMBL/GenBank/DDBJ whole genome shotgun (WGS) entry which is preliminary data.</text>
</comment>
<accession>A0ABW5DSM1</accession>
<dbReference type="Gene3D" id="3.30.420.310">
    <property type="entry name" value="2-keto-3-deoxy-galactonokinase, C-terminal domain"/>
    <property type="match status" value="1"/>
</dbReference>
<evidence type="ECO:0000313" key="1">
    <source>
        <dbReference type="EMBL" id="MFD2264077.1"/>
    </source>
</evidence>
<dbReference type="InterPro" id="IPR007729">
    <property type="entry name" value="DGOK"/>
</dbReference>
<dbReference type="InterPro" id="IPR042257">
    <property type="entry name" value="DGOK_C"/>
</dbReference>
<keyword evidence="2" id="KW-1185">Reference proteome</keyword>